<dbReference type="KEGG" id="vg:3260444"/>
<keyword evidence="2" id="KW-1185">Reference proteome</keyword>
<accession>Q5GQS3</accession>
<dbReference type="RefSeq" id="YP_195065.1">
    <property type="nucleotide sequence ID" value="NC_006820.1"/>
</dbReference>
<evidence type="ECO:0000313" key="2">
    <source>
        <dbReference type="Proteomes" id="UP000000994"/>
    </source>
</evidence>
<organismHost>
    <name type="scientific">Synechococcus</name>
    <dbReference type="NCBI Taxonomy" id="1129"/>
</organismHost>
<dbReference type="EMBL" id="AJ630128">
    <property type="protein sequence ID" value="CAF34095.1"/>
    <property type="molecule type" value="Genomic_DNA"/>
</dbReference>
<dbReference type="GeneID" id="3260444"/>
<evidence type="ECO:0000313" key="1">
    <source>
        <dbReference type="EMBL" id="CAF34095.1"/>
    </source>
</evidence>
<reference evidence="1 2" key="1">
    <citation type="journal article" date="2004" name="Proc. Natl. Acad. Sci. U.S.A.">
        <title>Genetic organization of the psbAD region in phages infecting marine Synechococcus strains.</title>
        <authorList>
            <person name="Millard A."/>
            <person name="Clokie M.R."/>
            <person name="Shub D.A."/>
            <person name="Mann N.H."/>
        </authorList>
    </citation>
    <scope>NUCLEOTIDE SEQUENCE [LARGE SCALE GENOMIC DNA]</scope>
</reference>
<organism evidence="1 2">
    <name type="scientific">Synechococcus phage S-PM2</name>
    <dbReference type="NCBI Taxonomy" id="238854"/>
    <lineage>
        <taxon>Viruses</taxon>
        <taxon>Duplodnaviria</taxon>
        <taxon>Heunggongvirae</taxon>
        <taxon>Uroviricota</taxon>
        <taxon>Caudoviricetes</taxon>
        <taxon>Pantevenvirales</taxon>
        <taxon>Kyanoviridae</taxon>
        <taxon>Nodensvirus</taxon>
        <taxon>Nodensvirus spm2</taxon>
    </lineage>
</organism>
<proteinExistence type="predicted"/>
<dbReference type="Proteomes" id="UP000000994">
    <property type="component" value="Segment"/>
</dbReference>
<protein>
    <submittedName>
        <fullName evidence="1">Hypothetical-Protein belonging to T4-LIKE GC: 776</fullName>
    </submittedName>
</protein>
<reference evidence="1 2" key="2">
    <citation type="journal article" date="2005" name="J. Bacteriol.">
        <title>The genome of S-PM2, a 'photosynthetic' T4-type bacteriophage that infects marine Synechococcus strains.</title>
        <authorList>
            <person name="Mann N.H."/>
            <person name="Clokie M.R."/>
            <person name="Millard A."/>
            <person name="Cook A."/>
            <person name="Wilson W.H."/>
            <person name="Wheatley P.J."/>
            <person name="Letarov A."/>
            <person name="Krisch H.M."/>
        </authorList>
    </citation>
    <scope>NUCLEOTIDE SEQUENCE</scope>
</reference>
<sequence length="63" mass="7019">MTDEQIIALIPNYFTEGGIQDDGSCSEWYGNSDAFLKFAQAIYKNGYNNGYGECSFDMGDENV</sequence>
<name>Q5GQS3_BPSYP</name>
<gene>
    <name evidence="1" type="ORF">S-PM2p031</name>
</gene>